<evidence type="ECO:0000313" key="2">
    <source>
        <dbReference type="EMBL" id="QCT94130.1"/>
    </source>
</evidence>
<accession>A0ABX5V775</accession>
<dbReference type="EMBL" id="CP040463">
    <property type="protein sequence ID" value="QCT94130.1"/>
    <property type="molecule type" value="Genomic_DNA"/>
</dbReference>
<dbReference type="CDD" id="cd00158">
    <property type="entry name" value="RHOD"/>
    <property type="match status" value="1"/>
</dbReference>
<sequence length="140" mass="15902">MNQINNMQKFYNRCDYIIENLKEYLAEVRSKIKEVEVDDIDLENVVLIDVREEDEFASGVIPANTIFTIPRGKLEFSLQTILPYIDKEIVCYCLKGARGALATKTLNDLGINAKNLKGGIEAWVKAKKPIKNYLGVFVES</sequence>
<gene>
    <name evidence="2" type="ORF">FE773_02745</name>
</gene>
<dbReference type="Gene3D" id="3.40.250.10">
    <property type="entry name" value="Rhodanese-like domain"/>
    <property type="match status" value="1"/>
</dbReference>
<evidence type="ECO:0000313" key="3">
    <source>
        <dbReference type="Proteomes" id="UP000306825"/>
    </source>
</evidence>
<protein>
    <submittedName>
        <fullName evidence="2">Rhodanese-like domain-containing protein</fullName>
    </submittedName>
</protein>
<name>A0ABX5V775_9BACT</name>
<dbReference type="PANTHER" id="PTHR43031:SF1">
    <property type="entry name" value="PYRIDINE NUCLEOTIDE-DISULPHIDE OXIDOREDUCTASE"/>
    <property type="match status" value="1"/>
</dbReference>
<dbReference type="RefSeq" id="WP_138323021.1">
    <property type="nucleotide sequence ID" value="NZ_CP040463.1"/>
</dbReference>
<dbReference type="InterPro" id="IPR036873">
    <property type="entry name" value="Rhodanese-like_dom_sf"/>
</dbReference>
<dbReference type="SUPFAM" id="SSF52821">
    <property type="entry name" value="Rhodanese/Cell cycle control phosphatase"/>
    <property type="match status" value="1"/>
</dbReference>
<dbReference type="SMART" id="SM00450">
    <property type="entry name" value="RHOD"/>
    <property type="match status" value="1"/>
</dbReference>
<organism evidence="2 3">
    <name type="scientific">Caminibacter mediatlanticus TB-2</name>
    <dbReference type="NCBI Taxonomy" id="391592"/>
    <lineage>
        <taxon>Bacteria</taxon>
        <taxon>Pseudomonadati</taxon>
        <taxon>Campylobacterota</taxon>
        <taxon>Epsilonproteobacteria</taxon>
        <taxon>Nautiliales</taxon>
        <taxon>Nautiliaceae</taxon>
        <taxon>Caminibacter</taxon>
    </lineage>
</organism>
<dbReference type="Pfam" id="PF00581">
    <property type="entry name" value="Rhodanese"/>
    <property type="match status" value="1"/>
</dbReference>
<dbReference type="InterPro" id="IPR001763">
    <property type="entry name" value="Rhodanese-like_dom"/>
</dbReference>
<dbReference type="Proteomes" id="UP000306825">
    <property type="component" value="Chromosome"/>
</dbReference>
<dbReference type="InterPro" id="IPR050229">
    <property type="entry name" value="GlpE_sulfurtransferase"/>
</dbReference>
<feature type="domain" description="Rhodanese" evidence="1">
    <location>
        <begin position="41"/>
        <end position="132"/>
    </location>
</feature>
<proteinExistence type="predicted"/>
<dbReference type="PROSITE" id="PS50206">
    <property type="entry name" value="RHODANESE_3"/>
    <property type="match status" value="1"/>
</dbReference>
<reference evidence="2 3" key="1">
    <citation type="submission" date="2019-05" db="EMBL/GenBank/DDBJ databases">
        <title>A comparative analysis of the Nautiliaceae.</title>
        <authorList>
            <person name="Grosche A."/>
            <person name="Smedile F."/>
            <person name="Vetriani C."/>
        </authorList>
    </citation>
    <scope>NUCLEOTIDE SEQUENCE [LARGE SCALE GENOMIC DNA]</scope>
    <source>
        <strain evidence="2 3">TB-2</strain>
    </source>
</reference>
<keyword evidence="3" id="KW-1185">Reference proteome</keyword>
<dbReference type="PANTHER" id="PTHR43031">
    <property type="entry name" value="FAD-DEPENDENT OXIDOREDUCTASE"/>
    <property type="match status" value="1"/>
</dbReference>
<evidence type="ECO:0000259" key="1">
    <source>
        <dbReference type="PROSITE" id="PS50206"/>
    </source>
</evidence>